<feature type="signal peptide" evidence="2">
    <location>
        <begin position="1"/>
        <end position="16"/>
    </location>
</feature>
<gene>
    <name evidence="3" type="ORF">NDU88_000851</name>
</gene>
<dbReference type="Proteomes" id="UP001066276">
    <property type="component" value="Chromosome 8"/>
</dbReference>
<proteinExistence type="predicted"/>
<reference evidence="3" key="1">
    <citation type="journal article" date="2022" name="bioRxiv">
        <title>Sequencing and chromosome-scale assembly of the giantPleurodeles waltlgenome.</title>
        <authorList>
            <person name="Brown T."/>
            <person name="Elewa A."/>
            <person name="Iarovenko S."/>
            <person name="Subramanian E."/>
            <person name="Araus A.J."/>
            <person name="Petzold A."/>
            <person name="Susuki M."/>
            <person name="Suzuki K.-i.T."/>
            <person name="Hayashi T."/>
            <person name="Toyoda A."/>
            <person name="Oliveira C."/>
            <person name="Osipova E."/>
            <person name="Leigh N.D."/>
            <person name="Simon A."/>
            <person name="Yun M.H."/>
        </authorList>
    </citation>
    <scope>NUCLEOTIDE SEQUENCE</scope>
    <source>
        <strain evidence="3">20211129_DDA</strain>
        <tissue evidence="3">Liver</tissue>
    </source>
</reference>
<feature type="chain" id="PRO_5043933481" description="Secreted protein" evidence="2">
    <location>
        <begin position="17"/>
        <end position="119"/>
    </location>
</feature>
<accession>A0AAV7NAX2</accession>
<evidence type="ECO:0000313" key="4">
    <source>
        <dbReference type="Proteomes" id="UP001066276"/>
    </source>
</evidence>
<evidence type="ECO:0000256" key="1">
    <source>
        <dbReference type="SAM" id="MobiDB-lite"/>
    </source>
</evidence>
<name>A0AAV7NAX2_PLEWA</name>
<protein>
    <recommendedName>
        <fullName evidence="5">Secreted protein</fullName>
    </recommendedName>
</protein>
<dbReference type="AlphaFoldDB" id="A0AAV7NAX2"/>
<evidence type="ECO:0000313" key="3">
    <source>
        <dbReference type="EMBL" id="KAJ1112589.1"/>
    </source>
</evidence>
<keyword evidence="4" id="KW-1185">Reference proteome</keyword>
<evidence type="ECO:0008006" key="5">
    <source>
        <dbReference type="Google" id="ProtNLM"/>
    </source>
</evidence>
<evidence type="ECO:0000256" key="2">
    <source>
        <dbReference type="SAM" id="SignalP"/>
    </source>
</evidence>
<keyword evidence="2" id="KW-0732">Signal</keyword>
<comment type="caution">
    <text evidence="3">The sequence shown here is derived from an EMBL/GenBank/DDBJ whole genome shotgun (WGS) entry which is preliminary data.</text>
</comment>
<dbReference type="EMBL" id="JANPWB010000012">
    <property type="protein sequence ID" value="KAJ1112589.1"/>
    <property type="molecule type" value="Genomic_DNA"/>
</dbReference>
<feature type="region of interest" description="Disordered" evidence="1">
    <location>
        <begin position="100"/>
        <end position="119"/>
    </location>
</feature>
<organism evidence="3 4">
    <name type="scientific">Pleurodeles waltl</name>
    <name type="common">Iberian ribbed newt</name>
    <dbReference type="NCBI Taxonomy" id="8319"/>
    <lineage>
        <taxon>Eukaryota</taxon>
        <taxon>Metazoa</taxon>
        <taxon>Chordata</taxon>
        <taxon>Craniata</taxon>
        <taxon>Vertebrata</taxon>
        <taxon>Euteleostomi</taxon>
        <taxon>Amphibia</taxon>
        <taxon>Batrachia</taxon>
        <taxon>Caudata</taxon>
        <taxon>Salamandroidea</taxon>
        <taxon>Salamandridae</taxon>
        <taxon>Pleurodelinae</taxon>
        <taxon>Pleurodeles</taxon>
    </lineage>
</organism>
<sequence>MLIFVFLLFCPAVIRPRPSRRAEDGTKAELTGRARPASKGLCRRWTRGGPFEGTTGKFKREGGVCRRIRTRRARKRGGEDEFLCARCKECLNPACVLPQWRNKGPGSAGKGGGRATERP</sequence>
<feature type="compositionally biased region" description="Gly residues" evidence="1">
    <location>
        <begin position="106"/>
        <end position="119"/>
    </location>
</feature>